<dbReference type="RefSeq" id="WP_241515122.1">
    <property type="nucleotide sequence ID" value="NZ_JAFEJT020000087.1"/>
</dbReference>
<sequence>MDTSHLFTAALQLQEPWRVESVDFRDAADGRRELHITIGFETGARFHCPETGCGQASCPVHDRRERVWRHLNFFQYKAFIHAGMPRVACPEHGVRTVPAPWARPGSGFTLLFEAWAVEMARHLPVSTLAEQLAETDTRLWRFIAHYVDEARELEDYTGVEAIGIDETSRKGHSYITVVADLVEHDVINVTLGKDSTTVKRFVDDFMSHNGVPEYMRLVTCDMSLGFQKGIRERLPNARRIVDKFHVVKHANEAVDKVRKAEGRQNPLLKRTKYLWLRNEESLTELQLETKRGLAKQRLKTARACRMREVLQDIYETSSTKAEAWAGLHRLCSWMMHSRLEPMKEFARLIRRHWDEILAYFTHPYTNAVLEGINSVIQNVKRRARGFRNMDYFATMIYLTCGKLDLKAVTTA</sequence>
<comment type="caution">
    <text evidence="5">The sequence shown here is derived from an EMBL/GenBank/DDBJ whole genome shotgun (WGS) entry which is preliminary data.</text>
</comment>
<evidence type="ECO:0000313" key="4">
    <source>
        <dbReference type="EMBL" id="MCH9277135.1"/>
    </source>
</evidence>
<dbReference type="Pfam" id="PF01610">
    <property type="entry name" value="DDE_Tnp_ISL3"/>
    <property type="match status" value="1"/>
</dbReference>
<reference evidence="5" key="3">
    <citation type="submission" date="2022-03" db="EMBL/GenBank/DDBJ databases">
        <authorList>
            <person name="Lugli G.A."/>
            <person name="Calvete-Torre I."/>
            <person name="Alessandri G."/>
            <person name="Milani C."/>
            <person name="Turroni F."/>
            <person name="Laiolo P."/>
            <person name="Ossiprandi M.C."/>
            <person name="Margolles A."/>
            <person name="Ruiz L."/>
            <person name="Ventura M."/>
        </authorList>
    </citation>
    <scope>NUCLEOTIDE SEQUENCE</scope>
    <source>
        <strain evidence="5">MA1</strain>
    </source>
</reference>
<reference evidence="5 6" key="1">
    <citation type="journal article" date="2021" name="Environ. Microbiol.">
        <title>Genetic insights into the dark matter of the mammalian gut microbiota through targeted genome reconstruction.</title>
        <authorList>
            <person name="Lugli G.A."/>
            <person name="Alessandri G."/>
            <person name="Milani C."/>
            <person name="Viappiani A."/>
            <person name="Fontana F."/>
            <person name="Tarracchini C."/>
            <person name="Mancabelli L."/>
            <person name="Argentini C."/>
            <person name="Ruiz L."/>
            <person name="Margolles A."/>
            <person name="van Sinderen D."/>
            <person name="Turroni F."/>
            <person name="Ventura M."/>
        </authorList>
    </citation>
    <scope>NUCLEOTIDE SEQUENCE [LARGE SCALE GENOMIC DNA]</scope>
    <source>
        <strain evidence="5 6">MA1</strain>
    </source>
</reference>
<evidence type="ECO:0000313" key="6">
    <source>
        <dbReference type="Proteomes" id="UP000710815"/>
    </source>
</evidence>
<dbReference type="InterPro" id="IPR032877">
    <property type="entry name" value="Transposase_HTH"/>
</dbReference>
<protein>
    <submittedName>
        <fullName evidence="5">ISL3 family transposase</fullName>
    </submittedName>
</protein>
<evidence type="ECO:0000313" key="5">
    <source>
        <dbReference type="EMBL" id="MCH9277138.1"/>
    </source>
</evidence>
<dbReference type="Pfam" id="PF14690">
    <property type="entry name" value="Zn_ribbon_ISL3"/>
    <property type="match status" value="1"/>
</dbReference>
<name>A0ABS9VYJ7_9BIFI</name>
<dbReference type="InterPro" id="IPR029261">
    <property type="entry name" value="Transposase_Znf"/>
</dbReference>
<dbReference type="InterPro" id="IPR002560">
    <property type="entry name" value="Transposase_DDE"/>
</dbReference>
<accession>A0ABS9VYJ7</accession>
<feature type="domain" description="Transposase IS204/IS1001/IS1096/IS1165 zinc-finger" evidence="3">
    <location>
        <begin position="46"/>
        <end position="92"/>
    </location>
</feature>
<organism evidence="5 6">
    <name type="scientific">Bifidobacterium amazonense</name>
    <dbReference type="NCBI Taxonomy" id="2809027"/>
    <lineage>
        <taxon>Bacteria</taxon>
        <taxon>Bacillati</taxon>
        <taxon>Actinomycetota</taxon>
        <taxon>Actinomycetes</taxon>
        <taxon>Bifidobacteriales</taxon>
        <taxon>Bifidobacteriaceae</taxon>
        <taxon>Bifidobacterium</taxon>
    </lineage>
</organism>
<reference evidence="5 6" key="2">
    <citation type="journal article" date="2021" name="Syst. Appl. Microbiol.">
        <title>Phylogenetic classification of ten novel species belonging to the genus Bifidobacterium comprising B. phasiani sp. nov., B. pongonis sp. nov., B. saguinibicoloris sp. nov., B. colobi sp. nov., B. simiiventris sp. nov., B. santillanense sp. nov., B. miconis sp. nov., B. amazonense sp. nov., B. pluvialisilvae sp. nov., and B. miconisargentati sp. nov.</title>
        <authorList>
            <person name="Lugli G.A."/>
            <person name="Calvete-Torre I."/>
            <person name="Alessandri G."/>
            <person name="Milani C."/>
            <person name="Turroni F."/>
            <person name="Laiolo P."/>
            <person name="Ossiprandi M.C."/>
            <person name="Margolles A."/>
            <person name="Ruiz L."/>
            <person name="Ventura M."/>
        </authorList>
    </citation>
    <scope>NUCLEOTIDE SEQUENCE [LARGE SCALE GENOMIC DNA]</scope>
    <source>
        <strain evidence="5 6">MA1</strain>
    </source>
</reference>
<dbReference type="EMBL" id="JAFEJT020000087">
    <property type="protein sequence ID" value="MCH9277135.1"/>
    <property type="molecule type" value="Genomic_DNA"/>
</dbReference>
<evidence type="ECO:0000259" key="2">
    <source>
        <dbReference type="Pfam" id="PF13542"/>
    </source>
</evidence>
<keyword evidence="6" id="KW-1185">Reference proteome</keyword>
<feature type="domain" description="Transposase IS204/IS1001/IS1096/IS1165 DDE" evidence="1">
    <location>
        <begin position="162"/>
        <end position="396"/>
    </location>
</feature>
<dbReference type="PANTHER" id="PTHR33498:SF1">
    <property type="entry name" value="TRANSPOSASE FOR INSERTION SEQUENCE ELEMENT IS1557"/>
    <property type="match status" value="1"/>
</dbReference>
<feature type="domain" description="Transposase IS204/IS1001/IS1096/IS1165 helix-turn-helix" evidence="2">
    <location>
        <begin position="98"/>
        <end position="147"/>
    </location>
</feature>
<evidence type="ECO:0000259" key="1">
    <source>
        <dbReference type="Pfam" id="PF01610"/>
    </source>
</evidence>
<dbReference type="InterPro" id="IPR047951">
    <property type="entry name" value="Transpos_ISL3"/>
</dbReference>
<gene>
    <name evidence="4" type="ORF">JS533_012835</name>
    <name evidence="5" type="ORF">JS533_012850</name>
</gene>
<proteinExistence type="predicted"/>
<evidence type="ECO:0000259" key="3">
    <source>
        <dbReference type="Pfam" id="PF14690"/>
    </source>
</evidence>
<dbReference type="Pfam" id="PF13542">
    <property type="entry name" value="HTH_Tnp_ISL3"/>
    <property type="match status" value="1"/>
</dbReference>
<dbReference type="PANTHER" id="PTHR33498">
    <property type="entry name" value="TRANSPOSASE FOR INSERTION SEQUENCE ELEMENT IS1557"/>
    <property type="match status" value="1"/>
</dbReference>
<dbReference type="Proteomes" id="UP000710815">
    <property type="component" value="Unassembled WGS sequence"/>
</dbReference>
<dbReference type="EMBL" id="JAFEJT020000087">
    <property type="protein sequence ID" value="MCH9277138.1"/>
    <property type="molecule type" value="Genomic_DNA"/>
</dbReference>
<dbReference type="NCBIfam" id="NF033550">
    <property type="entry name" value="transpos_ISL3"/>
    <property type="match status" value="1"/>
</dbReference>